<evidence type="ECO:0000313" key="2">
    <source>
        <dbReference type="EMBL" id="STZ10472.1"/>
    </source>
</evidence>
<dbReference type="OrthoDB" id="9799036at2"/>
<reference evidence="1 3" key="1">
    <citation type="submission" date="2017-02" db="EMBL/GenBank/DDBJ databases">
        <title>Draft genome sequence of Moraxella caviae CCUG 355 type strain.</title>
        <authorList>
            <person name="Engstrom-Jakobsson H."/>
            <person name="Salva-Serra F."/>
            <person name="Thorell K."/>
            <person name="Gonzales-Siles L."/>
            <person name="Karlsson R."/>
            <person name="Boulund F."/>
            <person name="Engstrand L."/>
            <person name="Moore E."/>
        </authorList>
    </citation>
    <scope>NUCLEOTIDE SEQUENCE [LARGE SCALE GENOMIC DNA]</scope>
    <source>
        <strain evidence="1 3">CCUG 355</strain>
    </source>
</reference>
<proteinExistence type="predicted"/>
<evidence type="ECO:0000313" key="3">
    <source>
        <dbReference type="Proteomes" id="UP000190435"/>
    </source>
</evidence>
<evidence type="ECO:0000313" key="4">
    <source>
        <dbReference type="Proteomes" id="UP000255279"/>
    </source>
</evidence>
<dbReference type="EMBL" id="UGQE01000001">
    <property type="protein sequence ID" value="STZ10472.1"/>
    <property type="molecule type" value="Genomic_DNA"/>
</dbReference>
<keyword evidence="3" id="KW-1185">Reference proteome</keyword>
<dbReference type="GO" id="GO:0047617">
    <property type="term" value="F:fatty acyl-CoA hydrolase activity"/>
    <property type="evidence" value="ECO:0007669"/>
    <property type="project" value="TreeGrafter"/>
</dbReference>
<dbReference type="RefSeq" id="WP_078275585.1">
    <property type="nucleotide sequence ID" value="NZ_CAACXO010000050.1"/>
</dbReference>
<dbReference type="EMBL" id="MUXU01000005">
    <property type="protein sequence ID" value="OOR93200.1"/>
    <property type="molecule type" value="Genomic_DNA"/>
</dbReference>
<evidence type="ECO:0000313" key="1">
    <source>
        <dbReference type="EMBL" id="OOR93200.1"/>
    </source>
</evidence>
<dbReference type="InterPro" id="IPR050563">
    <property type="entry name" value="4-hydroxybenzoyl-CoA_TE"/>
</dbReference>
<name>A0A1T0ABZ1_9GAMM</name>
<dbReference type="Gene3D" id="3.10.129.10">
    <property type="entry name" value="Hotdog Thioesterase"/>
    <property type="match status" value="1"/>
</dbReference>
<dbReference type="PANTHER" id="PTHR31793">
    <property type="entry name" value="4-HYDROXYBENZOYL-COA THIOESTERASE FAMILY MEMBER"/>
    <property type="match status" value="1"/>
</dbReference>
<dbReference type="PANTHER" id="PTHR31793:SF39">
    <property type="entry name" value="THIOESTERASE_THIOL ESTER DEHYDRASE-ISOMERASE"/>
    <property type="match status" value="1"/>
</dbReference>
<dbReference type="Pfam" id="PF13279">
    <property type="entry name" value="4HBT_2"/>
    <property type="match status" value="1"/>
</dbReference>
<dbReference type="STRING" id="34060.B0181_00725"/>
<accession>A0A1T0ABZ1</accession>
<dbReference type="Proteomes" id="UP000190435">
    <property type="component" value="Unassembled WGS sequence"/>
</dbReference>
<dbReference type="SUPFAM" id="SSF54637">
    <property type="entry name" value="Thioesterase/thiol ester dehydrase-isomerase"/>
    <property type="match status" value="1"/>
</dbReference>
<dbReference type="Proteomes" id="UP000255279">
    <property type="component" value="Unassembled WGS sequence"/>
</dbReference>
<dbReference type="AlphaFoldDB" id="A0A1T0ABZ1"/>
<dbReference type="InterPro" id="IPR029069">
    <property type="entry name" value="HotDog_dom_sf"/>
</dbReference>
<organism evidence="1 3">
    <name type="scientific">Moraxella caviae</name>
    <dbReference type="NCBI Taxonomy" id="34060"/>
    <lineage>
        <taxon>Bacteria</taxon>
        <taxon>Pseudomonadati</taxon>
        <taxon>Pseudomonadota</taxon>
        <taxon>Gammaproteobacteria</taxon>
        <taxon>Moraxellales</taxon>
        <taxon>Moraxellaceae</taxon>
        <taxon>Moraxella</taxon>
    </lineage>
</organism>
<gene>
    <name evidence="1" type="ORF">B0181_00725</name>
    <name evidence="2" type="ORF">NCTC10293_00807</name>
</gene>
<protein>
    <submittedName>
        <fullName evidence="2">Acyl-CoA thioester hydrolase, YbgC/YbaW family</fullName>
    </submittedName>
    <submittedName>
        <fullName evidence="1">Thioesterase</fullName>
    </submittedName>
</protein>
<keyword evidence="2" id="KW-0378">Hydrolase</keyword>
<sequence length="159" mass="18081">MQEVKGIFKPILINDERPEALREFPAVHVQPVTWGDMDPFNHLNNVAYYRYAESARISYLRAMGAIQTRTDISTILAASSCQYKRPVVYPDTLLIGVRTKKLGTTSVVLEYVFFSHAQQCLVAMGEAVMVRANDAGEKQAWSDDERAQFERFEGREFAL</sequence>
<reference evidence="2 4" key="2">
    <citation type="submission" date="2018-06" db="EMBL/GenBank/DDBJ databases">
        <authorList>
            <consortium name="Pathogen Informatics"/>
            <person name="Doyle S."/>
        </authorList>
    </citation>
    <scope>NUCLEOTIDE SEQUENCE [LARGE SCALE GENOMIC DNA]</scope>
    <source>
        <strain evidence="2 4">NCTC10293</strain>
    </source>
</reference>
<dbReference type="CDD" id="cd00586">
    <property type="entry name" value="4HBT"/>
    <property type="match status" value="1"/>
</dbReference>